<keyword evidence="3" id="KW-0813">Transport</keyword>
<gene>
    <name evidence="8" type="ORF">LCGC14_2449470</name>
</gene>
<evidence type="ECO:0000256" key="3">
    <source>
        <dbReference type="ARBA" id="ARBA00022448"/>
    </source>
</evidence>
<dbReference type="SUPFAM" id="SSF103473">
    <property type="entry name" value="MFS general substrate transporter"/>
    <property type="match status" value="1"/>
</dbReference>
<feature type="transmembrane region" description="Helical" evidence="7">
    <location>
        <begin position="152"/>
        <end position="171"/>
    </location>
</feature>
<keyword evidence="5 7" id="KW-1133">Transmembrane helix</keyword>
<evidence type="ECO:0000313" key="8">
    <source>
        <dbReference type="EMBL" id="KKL21037.1"/>
    </source>
</evidence>
<dbReference type="Pfam" id="PF03092">
    <property type="entry name" value="BT1"/>
    <property type="match status" value="1"/>
</dbReference>
<protein>
    <recommendedName>
        <fullName evidence="9">Major facilitator superfamily associated domain-containing protein</fullName>
    </recommendedName>
</protein>
<dbReference type="PANTHER" id="PTHR31585">
    <property type="entry name" value="FOLATE-BIOPTERIN TRANSPORTER 1, CHLOROPLASTIC"/>
    <property type="match status" value="1"/>
</dbReference>
<reference evidence="8" key="1">
    <citation type="journal article" date="2015" name="Nature">
        <title>Complex archaea that bridge the gap between prokaryotes and eukaryotes.</title>
        <authorList>
            <person name="Spang A."/>
            <person name="Saw J.H."/>
            <person name="Jorgensen S.L."/>
            <person name="Zaremba-Niedzwiedzka K."/>
            <person name="Martijn J."/>
            <person name="Lind A.E."/>
            <person name="van Eijk R."/>
            <person name="Schleper C."/>
            <person name="Guy L."/>
            <person name="Ettema T.J."/>
        </authorList>
    </citation>
    <scope>NUCLEOTIDE SEQUENCE</scope>
</reference>
<evidence type="ECO:0000256" key="1">
    <source>
        <dbReference type="ARBA" id="ARBA00004141"/>
    </source>
</evidence>
<comment type="subcellular location">
    <subcellularLocation>
        <location evidence="1">Membrane</location>
        <topology evidence="1">Multi-pass membrane protein</topology>
    </subcellularLocation>
</comment>
<feature type="transmembrane region" description="Helical" evidence="7">
    <location>
        <begin position="115"/>
        <end position="140"/>
    </location>
</feature>
<dbReference type="InterPro" id="IPR039309">
    <property type="entry name" value="BT1"/>
</dbReference>
<feature type="transmembrane region" description="Helical" evidence="7">
    <location>
        <begin position="88"/>
        <end position="109"/>
    </location>
</feature>
<proteinExistence type="inferred from homology"/>
<sequence>MNSSQRTTTRKSRRLSHLRWTIGTPYFVQGTKSLTEIPILFFIKFQLGMDDAGGQLFDALRNIGWMIKPVWGYISDRLALFGYHRKSWYVLMACLAVVFWFATALFSYLGITIPLIYFVVFNLTFAIYAFVDVVTDAIMVTEGRRLRRVGSFVNFQWLILSVANAGALFLGG</sequence>
<evidence type="ECO:0000256" key="2">
    <source>
        <dbReference type="ARBA" id="ARBA00007015"/>
    </source>
</evidence>
<name>A0A0F9C457_9ZZZZ</name>
<evidence type="ECO:0000256" key="5">
    <source>
        <dbReference type="ARBA" id="ARBA00022989"/>
    </source>
</evidence>
<comment type="similarity">
    <text evidence="2">Belongs to the major facilitator superfamily. Folate-biopterin transporter (TC 2.A.71) family.</text>
</comment>
<evidence type="ECO:0008006" key="9">
    <source>
        <dbReference type="Google" id="ProtNLM"/>
    </source>
</evidence>
<organism evidence="8">
    <name type="scientific">marine sediment metagenome</name>
    <dbReference type="NCBI Taxonomy" id="412755"/>
    <lineage>
        <taxon>unclassified sequences</taxon>
        <taxon>metagenomes</taxon>
        <taxon>ecological metagenomes</taxon>
    </lineage>
</organism>
<comment type="caution">
    <text evidence="8">The sequence shown here is derived from an EMBL/GenBank/DDBJ whole genome shotgun (WGS) entry which is preliminary data.</text>
</comment>
<evidence type="ECO:0000256" key="4">
    <source>
        <dbReference type="ARBA" id="ARBA00022692"/>
    </source>
</evidence>
<dbReference type="GO" id="GO:0016020">
    <property type="term" value="C:membrane"/>
    <property type="evidence" value="ECO:0007669"/>
    <property type="project" value="UniProtKB-SubCell"/>
</dbReference>
<dbReference type="PANTHER" id="PTHR31585:SF0">
    <property type="entry name" value="FOLATE-BIOPTERIN TRANSPORTER 1, CHLOROPLASTIC"/>
    <property type="match status" value="1"/>
</dbReference>
<keyword evidence="6 7" id="KW-0472">Membrane</keyword>
<accession>A0A0F9C457</accession>
<dbReference type="EMBL" id="LAZR01037877">
    <property type="protein sequence ID" value="KKL21037.1"/>
    <property type="molecule type" value="Genomic_DNA"/>
</dbReference>
<dbReference type="InterPro" id="IPR036259">
    <property type="entry name" value="MFS_trans_sf"/>
</dbReference>
<keyword evidence="4 7" id="KW-0812">Transmembrane</keyword>
<evidence type="ECO:0000256" key="7">
    <source>
        <dbReference type="SAM" id="Phobius"/>
    </source>
</evidence>
<dbReference type="AlphaFoldDB" id="A0A0F9C457"/>
<evidence type="ECO:0000256" key="6">
    <source>
        <dbReference type="ARBA" id="ARBA00023136"/>
    </source>
</evidence>